<proteinExistence type="inferred from homology"/>
<keyword evidence="2" id="KW-0813">Transport</keyword>
<dbReference type="Pfam" id="PF24597">
    <property type="entry name" value="TPR_DOP1_M"/>
    <property type="match status" value="1"/>
</dbReference>
<evidence type="ECO:0000256" key="1">
    <source>
        <dbReference type="ARBA" id="ARBA00004395"/>
    </source>
</evidence>
<name>A0AAD7XSY7_9FUNG</name>
<evidence type="ECO:0000259" key="12">
    <source>
        <dbReference type="Pfam" id="PF24601"/>
    </source>
</evidence>
<feature type="domain" description="DOP1-like TPR" evidence="12">
    <location>
        <begin position="1105"/>
        <end position="1287"/>
    </location>
</feature>
<dbReference type="Proteomes" id="UP001234581">
    <property type="component" value="Unassembled WGS sequence"/>
</dbReference>
<evidence type="ECO:0000256" key="7">
    <source>
        <dbReference type="SAM" id="MobiDB-lite"/>
    </source>
</evidence>
<dbReference type="InterPro" id="IPR056457">
    <property type="entry name" value="DOP1_C"/>
</dbReference>
<dbReference type="InterPro" id="IPR007249">
    <property type="entry name" value="DOP1_N"/>
</dbReference>
<dbReference type="GO" id="GO:0005768">
    <property type="term" value="C:endosome"/>
    <property type="evidence" value="ECO:0007669"/>
    <property type="project" value="TreeGrafter"/>
</dbReference>
<dbReference type="InterPro" id="IPR040314">
    <property type="entry name" value="DOP1"/>
</dbReference>
<dbReference type="InterPro" id="IPR056459">
    <property type="entry name" value="TPR_DOP1"/>
</dbReference>
<evidence type="ECO:0008006" key="15">
    <source>
        <dbReference type="Google" id="ProtNLM"/>
    </source>
</evidence>
<keyword evidence="4" id="KW-0333">Golgi apparatus</keyword>
<accession>A0AAD7XSY7</accession>
<dbReference type="Pfam" id="PF24598">
    <property type="entry name" value="DOP1_C"/>
    <property type="match status" value="1"/>
</dbReference>
<evidence type="ECO:0000256" key="4">
    <source>
        <dbReference type="ARBA" id="ARBA00023034"/>
    </source>
</evidence>
<evidence type="ECO:0000313" key="13">
    <source>
        <dbReference type="EMBL" id="KAJ8651848.1"/>
    </source>
</evidence>
<evidence type="ECO:0000259" key="10">
    <source>
        <dbReference type="Pfam" id="PF24597"/>
    </source>
</evidence>
<feature type="domain" description="DOP1-like TPR" evidence="12">
    <location>
        <begin position="1321"/>
        <end position="1388"/>
    </location>
</feature>
<feature type="domain" description="DOP1-like C-terminal" evidence="11">
    <location>
        <begin position="1655"/>
        <end position="2132"/>
    </location>
</feature>
<dbReference type="RefSeq" id="XP_058336762.1">
    <property type="nucleotide sequence ID" value="XM_058492480.1"/>
</dbReference>
<protein>
    <recommendedName>
        <fullName evidence="15">Dopey N-terminal domain-containing protein</fullName>
    </recommendedName>
</protein>
<keyword evidence="8" id="KW-0732">Signal</keyword>
<evidence type="ECO:0000259" key="9">
    <source>
        <dbReference type="Pfam" id="PF04118"/>
    </source>
</evidence>
<keyword evidence="3" id="KW-0653">Protein transport</keyword>
<comment type="similarity">
    <text evidence="6">Belongs to the DOP1 family.</text>
</comment>
<dbReference type="GO" id="GO:0006895">
    <property type="term" value="P:Golgi to endosome transport"/>
    <property type="evidence" value="ECO:0007669"/>
    <property type="project" value="InterPro"/>
</dbReference>
<feature type="signal peptide" evidence="8">
    <location>
        <begin position="1"/>
        <end position="16"/>
    </location>
</feature>
<evidence type="ECO:0000313" key="14">
    <source>
        <dbReference type="Proteomes" id="UP001234581"/>
    </source>
</evidence>
<evidence type="ECO:0000256" key="3">
    <source>
        <dbReference type="ARBA" id="ARBA00022927"/>
    </source>
</evidence>
<dbReference type="GeneID" id="83219925"/>
<dbReference type="GO" id="GO:0015031">
    <property type="term" value="P:protein transport"/>
    <property type="evidence" value="ECO:0007669"/>
    <property type="project" value="UniProtKB-KW"/>
</dbReference>
<feature type="region of interest" description="Disordered" evidence="7">
    <location>
        <begin position="789"/>
        <end position="809"/>
    </location>
</feature>
<dbReference type="InterPro" id="IPR056458">
    <property type="entry name" value="TPR_DOP1_M"/>
</dbReference>
<dbReference type="PANTHER" id="PTHR14042:SF24">
    <property type="entry name" value="PROTEIN DOPEY-1 HOMOLOG"/>
    <property type="match status" value="1"/>
</dbReference>
<gene>
    <name evidence="13" type="ORF">O0I10_012588</name>
</gene>
<dbReference type="PANTHER" id="PTHR14042">
    <property type="entry name" value="DOPEY-RELATED"/>
    <property type="match status" value="1"/>
</dbReference>
<feature type="chain" id="PRO_5042159656" description="Dopey N-terminal domain-containing protein" evidence="8">
    <location>
        <begin position="17"/>
        <end position="2158"/>
    </location>
</feature>
<dbReference type="GO" id="GO:0005829">
    <property type="term" value="C:cytosol"/>
    <property type="evidence" value="ECO:0007669"/>
    <property type="project" value="GOC"/>
</dbReference>
<dbReference type="GO" id="GO:0005802">
    <property type="term" value="C:trans-Golgi network"/>
    <property type="evidence" value="ECO:0007669"/>
    <property type="project" value="TreeGrafter"/>
</dbReference>
<dbReference type="GO" id="GO:0000139">
    <property type="term" value="C:Golgi membrane"/>
    <property type="evidence" value="ECO:0007669"/>
    <property type="project" value="UniProtKB-SubCell"/>
</dbReference>
<sequence>MKVASLFGMFTVLAAAQSQSTNTCRGEYSLERLDKCGNKPCTFEMVVGNTTEGRPSGGYRACVKPKNVDCSKFNKNNEQCLSNQCSLVIYTHDPTQREPTPMNASRISPKAYIRRWKLIPLSTLGSFEAPTQMKSWLCKAMKVYHLSFECYGQLIKPSRRHCAGALPSSYISLSTPIFRHDYVQFVQAGENNEYGSRYVARSVEDCLGIDAMVSFPWLVAYQSDPRFRKYVQLIEKNLNSFDAVNEWADIISFLGRLLKSFQAYPQFPVIPRKHTVAKRLAQCLNPGFPAGVHQKTLDVYAYILETIGVDQLADDLAIWSLGLFPFVQYAAMQVKPQLLAIFEKYYFPLKKRLRPSMRGFIIALLPALDEEGSEFFDKVVVLMDHLSETIDLPFFYGCMWRVMVSNPGLRPPALNYLLRRFPKITGAEDVAVVLGGSENISLMVRAFAATLGDSQLLVQRGMLELLVQNFTLKHRVIPHEDLVILMKSALSIVLRKDMSLNRRLYAWLLGDQGNSQANIIYFGTFGEKAATQAIRALLFSSTDPSAHRLLDQDALVVEAQRPYKVLISLLDKWEIGQPVVQNIFVDALISLQKNVRQNARSSEIMQTANMWMEMVEPYLIWTKLFELFDNSFPGKDGQSKGKRGNDLENLQLLEFTLKSFKFTDDEIKHMHLPLVVAGMAQKLQDSIRCPTFIDMLPLVNQCLQLIHVILQLIPENILWDRRPSRLPPAAESTVSDNKKREFQPGSDVIEYVRDFYCIRGHRRGASSSGTIAAQNGSRMDGDLEITEDAGDLASTGPATSGGMPSTQQIISSRPQFEPIRGSQLVQELTKHMTQFIVDLVDSYIVPPNNQDTGVDVGVDGKRLRNIDAQLEKILHGVCSTLTFVAKHTDERFTWDSKDQEQLMRALLMCCQEGREFGIVDAGLSTLTQLTKRPRFLKGHELNDKTISKRIMNNLWGFLSPVAPLLHMRTVELIWLLTEVSPPHQIETIIAGHLIVKDDTERFANYEKFGIIWEFSEDRVETATIFSRPMFLILDLLNDVTSPVDRRVGETWIRCHLRSYVRLLEPFIVMLLDKAIIRRSCSKHVPYDHQTLLDNQSGDVLIPYYLYMRPFDMATVDYLFMHLVSLVSFGAIGFLKACKNHTVGSSGPMLSLIEAGLGISSQENDDGTQQASNLSFLELLVLISLRYLETEPNDKYTHSMLKPVRSIQLHAAEFLYQIISKLDTIDMKLTRLIQESVLHKLLFCISTCDLELQQKLLHLLHATMAITASAALGQKTSFIERPSQRKSSIDSSTGDSMAQYAADTVPRASIPVGSLQASEATDLATSSSALFVKCVIDAFTLSTNRPILQHWMDFVLASLPHMRGGFRQMVIPILIAICEQIVLCNTTVRILMHGEPSSHLRAAEDYVPHQDGSKSPYLQEQGALVGGPEQDILVFLNGLEKTLMFCMTERHLNDDWYPDKANEPLLPVPRLADNSTLKILAQLVHSDTSPIKSRDTALYHLPIILHILLDVWRVFRQPEWDEETADTLGHAKKDAVLQSFAYAADHVKARLEHIFEHLYKYCSIDFTEGFTEIFFMENPIALEYEATPHQYELIAIQVLAATPTSSPQHILSTLLEGIRQRTPGMHVHRRRHIQRMGKLTDTSILRFAEIYCSNLMKTDTLAHLWPIVHSFAKDYLSQAQTYKTILPGLMRFLTVAVDGVMRSSTTDDRKAKRDAQDLYQRCVDYCILIAGRSFDQGLWLRRSNVYDEEDGAMTPTDTISLSDTMSDITRTLSASNVSELEKKASWKSREDVMIAQTNTYLATVVIPNLRHLIGDQDRINSLLNNLVYYVVGPALRTRTTFNKIAVILDQICEMTHMPFTYKTWRKEVWDVFLDNRLFYMSATTAKKWRTIIQTVFTLEKERFTELVGRITTSPSTAFFTNKDQETLNRGLNLRRLAYVIFCGNQDQYVPQLPVIQEKLVELLKLDHSEMVHVEIYLFLRIMLVRFSQKHLLNFWPVLITELMRMFNAFLGNGVHDRPEEAQIALAGCKFLDLLCALEMDAFQVYQWIFIRDTIEPMMVRTKDQGPMPILDLFAEKLANQEDTSMDAIEFSGSSVPSTGQLKRPMLTMRSISSVQQLAFFVDHVGLYAYQSSFTLAKPDMPFIESLLQTDLLEGDIESD</sequence>
<feature type="domain" description="DOP1-like middle TPR" evidence="10">
    <location>
        <begin position="521"/>
        <end position="726"/>
    </location>
</feature>
<dbReference type="EMBL" id="JARTCD010000136">
    <property type="protein sequence ID" value="KAJ8651848.1"/>
    <property type="molecule type" value="Genomic_DNA"/>
</dbReference>
<reference evidence="13 14" key="1">
    <citation type="submission" date="2023-03" db="EMBL/GenBank/DDBJ databases">
        <title>Genome sequence of Lichtheimia ornata CBS 291.66.</title>
        <authorList>
            <person name="Mohabir J.T."/>
            <person name="Shea T.P."/>
            <person name="Kurbessoian T."/>
            <person name="Berby B."/>
            <person name="Fontaine J."/>
            <person name="Livny J."/>
            <person name="Gnirke A."/>
            <person name="Stajich J.E."/>
            <person name="Cuomo C.A."/>
        </authorList>
    </citation>
    <scope>NUCLEOTIDE SEQUENCE [LARGE SCALE GENOMIC DNA]</scope>
    <source>
        <strain evidence="13">CBS 291.66</strain>
    </source>
</reference>
<dbReference type="Pfam" id="PF24601">
    <property type="entry name" value="TPR_DOP1"/>
    <property type="match status" value="2"/>
</dbReference>
<evidence type="ECO:0000256" key="2">
    <source>
        <dbReference type="ARBA" id="ARBA00022448"/>
    </source>
</evidence>
<dbReference type="Pfam" id="PF04118">
    <property type="entry name" value="Dopey_N"/>
    <property type="match status" value="1"/>
</dbReference>
<comment type="subcellular location">
    <subcellularLocation>
        <location evidence="1">Golgi apparatus membrane</location>
        <topology evidence="1">Peripheral membrane protein</topology>
    </subcellularLocation>
</comment>
<feature type="domain" description="DOP1 N-terminal" evidence="9">
    <location>
        <begin position="224"/>
        <end position="511"/>
    </location>
</feature>
<organism evidence="13 14">
    <name type="scientific">Lichtheimia ornata</name>
    <dbReference type="NCBI Taxonomy" id="688661"/>
    <lineage>
        <taxon>Eukaryota</taxon>
        <taxon>Fungi</taxon>
        <taxon>Fungi incertae sedis</taxon>
        <taxon>Mucoromycota</taxon>
        <taxon>Mucoromycotina</taxon>
        <taxon>Mucoromycetes</taxon>
        <taxon>Mucorales</taxon>
        <taxon>Lichtheimiaceae</taxon>
        <taxon>Lichtheimia</taxon>
    </lineage>
</organism>
<comment type="caution">
    <text evidence="13">The sequence shown here is derived from an EMBL/GenBank/DDBJ whole genome shotgun (WGS) entry which is preliminary data.</text>
</comment>
<feature type="compositionally biased region" description="Polar residues" evidence="7">
    <location>
        <begin position="796"/>
        <end position="809"/>
    </location>
</feature>
<keyword evidence="5" id="KW-0472">Membrane</keyword>
<evidence type="ECO:0000256" key="6">
    <source>
        <dbReference type="ARBA" id="ARBA00046326"/>
    </source>
</evidence>
<evidence type="ECO:0000259" key="11">
    <source>
        <dbReference type="Pfam" id="PF24598"/>
    </source>
</evidence>
<evidence type="ECO:0000256" key="5">
    <source>
        <dbReference type="ARBA" id="ARBA00023136"/>
    </source>
</evidence>
<evidence type="ECO:0000256" key="8">
    <source>
        <dbReference type="SAM" id="SignalP"/>
    </source>
</evidence>
<keyword evidence="14" id="KW-1185">Reference proteome</keyword>